<dbReference type="InterPro" id="IPR053378">
    <property type="entry name" value="Prenyl_diphosphate_synthase"/>
</dbReference>
<organism evidence="8 9">
    <name type="scientific">Massilicoli timonensis</name>
    <dbReference type="NCBI Taxonomy" id="2015901"/>
    <lineage>
        <taxon>Bacteria</taxon>
        <taxon>Bacillati</taxon>
        <taxon>Bacillota</taxon>
        <taxon>Erysipelotrichia</taxon>
        <taxon>Erysipelotrichales</taxon>
        <taxon>Erysipelotrichaceae</taxon>
        <taxon>Massilicoli</taxon>
    </lineage>
</organism>
<keyword evidence="5" id="KW-0460">Magnesium</keyword>
<comment type="similarity">
    <text evidence="2 7">Belongs to the FPP/GGPP synthase family.</text>
</comment>
<dbReference type="InterPro" id="IPR000092">
    <property type="entry name" value="Polyprenyl_synt"/>
</dbReference>
<dbReference type="PANTHER" id="PTHR43281:SF1">
    <property type="entry name" value="FARNESYL DIPHOSPHATE SYNTHASE"/>
    <property type="match status" value="1"/>
</dbReference>
<sequence length="278" mass="30722">MHFDTYLQTTLDHLDASRVKEAMSYSLFAGGKRVRPQLAIAAMEAYGKDPQQIYPFAAALEMIHTYSLIHDDLPAMDDDTLRRGKPTCHVAFDEATAILAGDALLSEAFYQVTLCHCDDRQKVALIKLLSLYSGANGMVLGQILDMEGERGDLTAAQLERIHENKTGRLLTIPFLAAAVLCEREADLPIWEEIGKRLGLSFQIQDDILDVTSSSAVLGKNINSDEENHKTTYVTLLGLTQAKALAAAYYEEATNLLHTLAIDPKPLLQVFEALAHRSF</sequence>
<dbReference type="PANTHER" id="PTHR43281">
    <property type="entry name" value="FARNESYL DIPHOSPHATE SYNTHASE"/>
    <property type="match status" value="1"/>
</dbReference>
<evidence type="ECO:0000313" key="8">
    <source>
        <dbReference type="EMBL" id="MCQ5122497.1"/>
    </source>
</evidence>
<evidence type="ECO:0000256" key="1">
    <source>
        <dbReference type="ARBA" id="ARBA00001946"/>
    </source>
</evidence>
<dbReference type="RefSeq" id="WP_245858045.1">
    <property type="nucleotide sequence ID" value="NZ_CALVCM010000003.1"/>
</dbReference>
<dbReference type="SFLD" id="SFLDS00005">
    <property type="entry name" value="Isoprenoid_Synthase_Type_I"/>
    <property type="match status" value="1"/>
</dbReference>
<keyword evidence="9" id="KW-1185">Reference proteome</keyword>
<dbReference type="SFLD" id="SFLDG01017">
    <property type="entry name" value="Polyprenyl_Transferase_Like"/>
    <property type="match status" value="1"/>
</dbReference>
<dbReference type="InterPro" id="IPR008949">
    <property type="entry name" value="Isoprenoid_synthase_dom_sf"/>
</dbReference>
<keyword evidence="6" id="KW-0414">Isoprene biosynthesis</keyword>
<dbReference type="Pfam" id="PF00348">
    <property type="entry name" value="polyprenyl_synt"/>
    <property type="match status" value="1"/>
</dbReference>
<dbReference type="PROSITE" id="PS00723">
    <property type="entry name" value="POLYPRENYL_SYNTHASE_1"/>
    <property type="match status" value="1"/>
</dbReference>
<comment type="cofactor">
    <cofactor evidence="1">
        <name>Mg(2+)</name>
        <dbReference type="ChEBI" id="CHEBI:18420"/>
    </cofactor>
</comment>
<accession>A0ABT1SMZ5</accession>
<proteinExistence type="inferred from homology"/>
<evidence type="ECO:0000256" key="7">
    <source>
        <dbReference type="RuleBase" id="RU004466"/>
    </source>
</evidence>
<keyword evidence="3 7" id="KW-0808">Transferase</keyword>
<protein>
    <submittedName>
        <fullName evidence="8">Polyprenyl synthetase family protein</fullName>
    </submittedName>
</protein>
<evidence type="ECO:0000256" key="3">
    <source>
        <dbReference type="ARBA" id="ARBA00022679"/>
    </source>
</evidence>
<dbReference type="SUPFAM" id="SSF48576">
    <property type="entry name" value="Terpenoid synthases"/>
    <property type="match status" value="1"/>
</dbReference>
<dbReference type="InterPro" id="IPR033749">
    <property type="entry name" value="Polyprenyl_synt_CS"/>
</dbReference>
<keyword evidence="4" id="KW-0479">Metal-binding</keyword>
<evidence type="ECO:0000256" key="4">
    <source>
        <dbReference type="ARBA" id="ARBA00022723"/>
    </source>
</evidence>
<dbReference type="EMBL" id="JANGCH010000016">
    <property type="protein sequence ID" value="MCQ5122497.1"/>
    <property type="molecule type" value="Genomic_DNA"/>
</dbReference>
<comment type="caution">
    <text evidence="8">The sequence shown here is derived from an EMBL/GenBank/DDBJ whole genome shotgun (WGS) entry which is preliminary data.</text>
</comment>
<reference evidence="8 9" key="1">
    <citation type="submission" date="2022-06" db="EMBL/GenBank/DDBJ databases">
        <title>Isolation of gut microbiota from human fecal samples.</title>
        <authorList>
            <person name="Pamer E.G."/>
            <person name="Barat B."/>
            <person name="Waligurski E."/>
            <person name="Medina S."/>
            <person name="Paddock L."/>
            <person name="Mostad J."/>
        </authorList>
    </citation>
    <scope>NUCLEOTIDE SEQUENCE [LARGE SCALE GENOMIC DNA]</scope>
    <source>
        <strain evidence="8 9">DFI.6.1</strain>
    </source>
</reference>
<evidence type="ECO:0000256" key="6">
    <source>
        <dbReference type="ARBA" id="ARBA00023229"/>
    </source>
</evidence>
<evidence type="ECO:0000256" key="2">
    <source>
        <dbReference type="ARBA" id="ARBA00006706"/>
    </source>
</evidence>
<dbReference type="CDD" id="cd00685">
    <property type="entry name" value="Trans_IPPS_HT"/>
    <property type="match status" value="1"/>
</dbReference>
<name>A0ABT1SMZ5_9FIRM</name>
<dbReference type="Gene3D" id="1.10.600.10">
    <property type="entry name" value="Farnesyl Diphosphate Synthase"/>
    <property type="match status" value="1"/>
</dbReference>
<dbReference type="NCBIfam" id="NF045485">
    <property type="entry name" value="FPPsyn"/>
    <property type="match status" value="1"/>
</dbReference>
<evidence type="ECO:0000256" key="5">
    <source>
        <dbReference type="ARBA" id="ARBA00022842"/>
    </source>
</evidence>
<gene>
    <name evidence="8" type="ORF">NE663_09535</name>
</gene>
<evidence type="ECO:0000313" key="9">
    <source>
        <dbReference type="Proteomes" id="UP001524435"/>
    </source>
</evidence>
<dbReference type="Proteomes" id="UP001524435">
    <property type="component" value="Unassembled WGS sequence"/>
</dbReference>
<dbReference type="PROSITE" id="PS00444">
    <property type="entry name" value="POLYPRENYL_SYNTHASE_2"/>
    <property type="match status" value="1"/>
</dbReference>